<protein>
    <recommendedName>
        <fullName evidence="4">Lipoprotein</fullName>
    </recommendedName>
</protein>
<gene>
    <name evidence="2" type="ORF">GCM10014713_48670</name>
</gene>
<evidence type="ECO:0000313" key="2">
    <source>
        <dbReference type="EMBL" id="GGT48703.1"/>
    </source>
</evidence>
<sequence length="156" mass="16196">MTSHRLVRLPVAAAAVLLAVSGCSSGGSAASVAVPSPPAGEAAFCRALHEELPRTVAGLDRKDPEPESELTAGWGDAAIVLRCGVPRPEKLNDVRAPGATVGGVDWMIEKPEGGGTKVTSTYRMTYVEVILDERFTDVAPLVELAPAVKKAVPPSL</sequence>
<reference evidence="2" key="2">
    <citation type="submission" date="2020-09" db="EMBL/GenBank/DDBJ databases">
        <authorList>
            <person name="Sun Q."/>
            <person name="Ohkuma M."/>
        </authorList>
    </citation>
    <scope>NUCLEOTIDE SEQUENCE</scope>
    <source>
        <strain evidence="2">JCM 3172</strain>
    </source>
</reference>
<feature type="chain" id="PRO_5037755349" description="Lipoprotein" evidence="1">
    <location>
        <begin position="30"/>
        <end position="156"/>
    </location>
</feature>
<comment type="caution">
    <text evidence="2">The sequence shown here is derived from an EMBL/GenBank/DDBJ whole genome shotgun (WGS) entry which is preliminary data.</text>
</comment>
<dbReference type="PROSITE" id="PS51257">
    <property type="entry name" value="PROKAR_LIPOPROTEIN"/>
    <property type="match status" value="1"/>
</dbReference>
<organism evidence="2 3">
    <name type="scientific">Streptomyces purpureus</name>
    <dbReference type="NCBI Taxonomy" id="1951"/>
    <lineage>
        <taxon>Bacteria</taxon>
        <taxon>Bacillati</taxon>
        <taxon>Actinomycetota</taxon>
        <taxon>Actinomycetes</taxon>
        <taxon>Kitasatosporales</taxon>
        <taxon>Streptomycetaceae</taxon>
        <taxon>Streptomyces</taxon>
    </lineage>
</organism>
<dbReference type="AlphaFoldDB" id="A0A918HBK7"/>
<keyword evidence="3" id="KW-1185">Reference proteome</keyword>
<dbReference type="InterPro" id="IPR021903">
    <property type="entry name" value="DUF3515"/>
</dbReference>
<feature type="signal peptide" evidence="1">
    <location>
        <begin position="1"/>
        <end position="29"/>
    </location>
</feature>
<accession>A0A918HBK7</accession>
<evidence type="ECO:0008006" key="4">
    <source>
        <dbReference type="Google" id="ProtNLM"/>
    </source>
</evidence>
<evidence type="ECO:0000313" key="3">
    <source>
        <dbReference type="Proteomes" id="UP000619486"/>
    </source>
</evidence>
<name>A0A918HBK7_9ACTN</name>
<reference evidence="2" key="1">
    <citation type="journal article" date="2014" name="Int. J. Syst. Evol. Microbiol.">
        <title>Complete genome sequence of Corynebacterium casei LMG S-19264T (=DSM 44701T), isolated from a smear-ripened cheese.</title>
        <authorList>
            <consortium name="US DOE Joint Genome Institute (JGI-PGF)"/>
            <person name="Walter F."/>
            <person name="Albersmeier A."/>
            <person name="Kalinowski J."/>
            <person name="Ruckert C."/>
        </authorList>
    </citation>
    <scope>NUCLEOTIDE SEQUENCE</scope>
    <source>
        <strain evidence="2">JCM 3172</strain>
    </source>
</reference>
<dbReference type="RefSeq" id="WP_189203783.1">
    <property type="nucleotide sequence ID" value="NZ_BMQQ01000021.1"/>
</dbReference>
<dbReference type="Pfam" id="PF12028">
    <property type="entry name" value="DUF3515"/>
    <property type="match status" value="1"/>
</dbReference>
<proteinExistence type="predicted"/>
<evidence type="ECO:0000256" key="1">
    <source>
        <dbReference type="SAM" id="SignalP"/>
    </source>
</evidence>
<dbReference type="EMBL" id="BMQQ01000021">
    <property type="protein sequence ID" value="GGT48703.1"/>
    <property type="molecule type" value="Genomic_DNA"/>
</dbReference>
<keyword evidence="1" id="KW-0732">Signal</keyword>
<dbReference type="Proteomes" id="UP000619486">
    <property type="component" value="Unassembled WGS sequence"/>
</dbReference>